<proteinExistence type="predicted"/>
<reference evidence="4" key="2">
    <citation type="submission" date="2014-06" db="EMBL/GenBank/DDBJ databases">
        <authorList>
            <person name="Genoscope - CEA"/>
        </authorList>
    </citation>
    <scope>NUCLEOTIDE SEQUENCE</scope>
</reference>
<evidence type="ECO:0000256" key="2">
    <source>
        <dbReference type="SAM" id="SignalP"/>
    </source>
</evidence>
<keyword evidence="2" id="KW-0732">Signal</keyword>
<evidence type="ECO:0000256" key="1">
    <source>
        <dbReference type="SAM" id="MobiDB-lite"/>
    </source>
</evidence>
<accession>A0A078FZC3</accession>
<dbReference type="Proteomes" id="UP001295469">
    <property type="component" value="Chromosome C09"/>
</dbReference>
<feature type="region of interest" description="Disordered" evidence="1">
    <location>
        <begin position="77"/>
        <end position="115"/>
    </location>
</feature>
<dbReference type="EMBL" id="HG994373">
    <property type="protein sequence ID" value="CAF1756714.1"/>
    <property type="molecule type" value="Genomic_DNA"/>
</dbReference>
<feature type="compositionally biased region" description="Acidic residues" evidence="1">
    <location>
        <begin position="82"/>
        <end position="98"/>
    </location>
</feature>
<dbReference type="Proteomes" id="UP000028999">
    <property type="component" value="Unassembled WGS sequence"/>
</dbReference>
<organism evidence="4 5">
    <name type="scientific">Brassica napus</name>
    <name type="common">Rape</name>
    <dbReference type="NCBI Taxonomy" id="3708"/>
    <lineage>
        <taxon>Eukaryota</taxon>
        <taxon>Viridiplantae</taxon>
        <taxon>Streptophyta</taxon>
        <taxon>Embryophyta</taxon>
        <taxon>Tracheophyta</taxon>
        <taxon>Spermatophyta</taxon>
        <taxon>Magnoliopsida</taxon>
        <taxon>eudicotyledons</taxon>
        <taxon>Gunneridae</taxon>
        <taxon>Pentapetalae</taxon>
        <taxon>rosids</taxon>
        <taxon>malvids</taxon>
        <taxon>Brassicales</taxon>
        <taxon>Brassicaceae</taxon>
        <taxon>Brassiceae</taxon>
        <taxon>Brassica</taxon>
    </lineage>
</organism>
<keyword evidence="5" id="KW-1185">Reference proteome</keyword>
<dbReference type="PaxDb" id="3708-A0A078FZC3"/>
<dbReference type="EMBL" id="LK032099">
    <property type="protein sequence ID" value="CDY19690.1"/>
    <property type="molecule type" value="Genomic_DNA"/>
</dbReference>
<evidence type="ECO:0000313" key="5">
    <source>
        <dbReference type="Proteomes" id="UP000028999"/>
    </source>
</evidence>
<feature type="chain" id="PRO_5040560447" evidence="2">
    <location>
        <begin position="16"/>
        <end position="115"/>
    </location>
</feature>
<protein>
    <submittedName>
        <fullName evidence="3">(rape) hypothetical protein</fullName>
    </submittedName>
    <submittedName>
        <fullName evidence="4">BnaC09g29460D protein</fullName>
    </submittedName>
</protein>
<name>A0A078FZC3_BRANA</name>
<reference evidence="4 5" key="1">
    <citation type="journal article" date="2014" name="Science">
        <title>Plant genetics. Early allopolyploid evolution in the post-Neolithic Brassica napus oilseed genome.</title>
        <authorList>
            <person name="Chalhoub B."/>
            <person name="Denoeud F."/>
            <person name="Liu S."/>
            <person name="Parkin I.A."/>
            <person name="Tang H."/>
            <person name="Wang X."/>
            <person name="Chiquet J."/>
            <person name="Belcram H."/>
            <person name="Tong C."/>
            <person name="Samans B."/>
            <person name="Correa M."/>
            <person name="Da Silva C."/>
            <person name="Just J."/>
            <person name="Falentin C."/>
            <person name="Koh C.S."/>
            <person name="Le Clainche I."/>
            <person name="Bernard M."/>
            <person name="Bento P."/>
            <person name="Noel B."/>
            <person name="Labadie K."/>
            <person name="Alberti A."/>
            <person name="Charles M."/>
            <person name="Arnaud D."/>
            <person name="Guo H."/>
            <person name="Daviaud C."/>
            <person name="Alamery S."/>
            <person name="Jabbari K."/>
            <person name="Zhao M."/>
            <person name="Edger P.P."/>
            <person name="Chelaifa H."/>
            <person name="Tack D."/>
            <person name="Lassalle G."/>
            <person name="Mestiri I."/>
            <person name="Schnel N."/>
            <person name="Le Paslier M.C."/>
            <person name="Fan G."/>
            <person name="Renault V."/>
            <person name="Bayer P.E."/>
            <person name="Golicz A.A."/>
            <person name="Manoli S."/>
            <person name="Lee T.H."/>
            <person name="Thi V.H."/>
            <person name="Chalabi S."/>
            <person name="Hu Q."/>
            <person name="Fan C."/>
            <person name="Tollenaere R."/>
            <person name="Lu Y."/>
            <person name="Battail C."/>
            <person name="Shen J."/>
            <person name="Sidebottom C.H."/>
            <person name="Wang X."/>
            <person name="Canaguier A."/>
            <person name="Chauveau A."/>
            <person name="Berard A."/>
            <person name="Deniot G."/>
            <person name="Guan M."/>
            <person name="Liu Z."/>
            <person name="Sun F."/>
            <person name="Lim Y.P."/>
            <person name="Lyons E."/>
            <person name="Town C.D."/>
            <person name="Bancroft I."/>
            <person name="Wang X."/>
            <person name="Meng J."/>
            <person name="Ma J."/>
            <person name="Pires J.C."/>
            <person name="King G.J."/>
            <person name="Brunel D."/>
            <person name="Delourme R."/>
            <person name="Renard M."/>
            <person name="Aury J.M."/>
            <person name="Adams K.L."/>
            <person name="Batley J."/>
            <person name="Snowdon R.J."/>
            <person name="Tost J."/>
            <person name="Edwards D."/>
            <person name="Zhou Y."/>
            <person name="Hua W."/>
            <person name="Sharpe A.G."/>
            <person name="Paterson A.H."/>
            <person name="Guan C."/>
            <person name="Wincker P."/>
        </authorList>
    </citation>
    <scope>NUCLEOTIDE SEQUENCE [LARGE SCALE GENOMIC DNA]</scope>
    <source>
        <strain evidence="5">cv. Darmor-bzh</strain>
    </source>
</reference>
<sequence>MLLLLLQLMIHSQDTIPVHDSAAQHVEAADTHTSLSVIADESSLPSTMGDQTESHSPATIPSCMAPVTTDPFIFGAVTLPPLDDDNHDFSETQEDEDQVSASSQRTLRERPVKQS</sequence>
<dbReference type="AlphaFoldDB" id="A0A078FZC3"/>
<gene>
    <name evidence="4" type="primary">BnaC09g29460D</name>
    <name evidence="3" type="ORF">DARMORV10_C09P43010.1</name>
    <name evidence="4" type="ORF">GSBRNA2T00009412001</name>
</gene>
<feature type="compositionally biased region" description="Basic and acidic residues" evidence="1">
    <location>
        <begin position="106"/>
        <end position="115"/>
    </location>
</feature>
<evidence type="ECO:0000313" key="4">
    <source>
        <dbReference type="EMBL" id="CDY19690.1"/>
    </source>
</evidence>
<dbReference type="Gramene" id="CDY19690">
    <property type="protein sequence ID" value="CDY19690"/>
    <property type="gene ID" value="GSBRNA2T00009412001"/>
</dbReference>
<reference evidence="3" key="3">
    <citation type="submission" date="2021-01" db="EMBL/GenBank/DDBJ databases">
        <authorList>
            <consortium name="Genoscope - CEA"/>
            <person name="William W."/>
        </authorList>
    </citation>
    <scope>NUCLEOTIDE SEQUENCE</scope>
</reference>
<evidence type="ECO:0000313" key="3">
    <source>
        <dbReference type="EMBL" id="CAF1756714.1"/>
    </source>
</evidence>
<feature type="signal peptide" evidence="2">
    <location>
        <begin position="1"/>
        <end position="15"/>
    </location>
</feature>